<dbReference type="PROSITE" id="PS51645">
    <property type="entry name" value="PHR_CRY_ALPHA_BETA"/>
    <property type="match status" value="1"/>
</dbReference>
<dbReference type="PRINTS" id="PR00147">
    <property type="entry name" value="DNAPHOTLYASE"/>
</dbReference>
<dbReference type="InterPro" id="IPR036155">
    <property type="entry name" value="Crypto/Photolyase_N_sf"/>
</dbReference>
<keyword evidence="9" id="KW-1185">Reference proteome</keyword>
<gene>
    <name evidence="8" type="ORF">DNFV4_00384</name>
</gene>
<dbReference type="Gene3D" id="1.10.579.10">
    <property type="entry name" value="DNA Cyclobutane Dipyrimidine Photolyase, subunit A, domain 3"/>
    <property type="match status" value="1"/>
</dbReference>
<comment type="cofactor">
    <cofactor evidence="5">
        <name>FAD</name>
        <dbReference type="ChEBI" id="CHEBI:57692"/>
    </cofactor>
    <text evidence="5">Binds 1 FAD per subunit.</text>
</comment>
<dbReference type="PROSITE" id="PS00691">
    <property type="entry name" value="DNA_PHOTOLYASES_1_2"/>
    <property type="match status" value="1"/>
</dbReference>
<dbReference type="GO" id="GO:0071949">
    <property type="term" value="F:FAD binding"/>
    <property type="evidence" value="ECO:0007669"/>
    <property type="project" value="TreeGrafter"/>
</dbReference>
<feature type="binding site" evidence="5">
    <location>
        <position position="277"/>
    </location>
    <ligand>
        <name>FAD</name>
        <dbReference type="ChEBI" id="CHEBI:57692"/>
    </ligand>
</feature>
<organism evidence="8 9">
    <name type="scientific">Nitrospira tepida</name>
    <dbReference type="NCBI Taxonomy" id="2973512"/>
    <lineage>
        <taxon>Bacteria</taxon>
        <taxon>Pseudomonadati</taxon>
        <taxon>Nitrospirota</taxon>
        <taxon>Nitrospiria</taxon>
        <taxon>Nitrospirales</taxon>
        <taxon>Nitrospiraceae</taxon>
        <taxon>Nitrospira</taxon>
    </lineage>
</organism>
<keyword evidence="2 5" id="KW-0285">Flavoprotein</keyword>
<sequence length="430" mass="48755">MSRAIVWFRRDLRVQDHPALANALRDYEEVIPLFVFDEPLLRSQVFGAGCVRFMLDCLAELQRSLAGSGLSLRWRHGDPLEDVPKLARDMRADAVLWNRDYDPVAVERDHLVMRALAKQGVAVRTFKDHMVFEPDEIRTADGGGFQRYGAYRAKWWAKWRAAAPESATLSPSRQSAVPSKEIKPLPSASDLGYQTIVPAIPGGERQALARLRLFLDGPIHRYGIGRNRPAQDETSVLSPHFRFGTLSPRSAVRQALRTLSDRDSQRNGASRSDVVTWIDELVWRDFFHQVLANHPHVAGEPFRAAAVAPRRPDGPEARWLFQAWREGRTGYPLVDAGMRQLNQTGWMHNRVRMVAASFLAKDLRLDWRWGERYFMNRLLDADLAVNNGNWQWCASTGTDAMPGYRIFNPALQGKKFDPAGEYVAEAARTA</sequence>
<feature type="binding site" evidence="5">
    <location>
        <begin position="380"/>
        <end position="382"/>
    </location>
    <ligand>
        <name>FAD</name>
        <dbReference type="ChEBI" id="CHEBI:57692"/>
    </ligand>
</feature>
<evidence type="ECO:0000256" key="2">
    <source>
        <dbReference type="ARBA" id="ARBA00022630"/>
    </source>
</evidence>
<dbReference type="InterPro" id="IPR018394">
    <property type="entry name" value="DNA_photolyase_1_CS_C"/>
</dbReference>
<dbReference type="SUPFAM" id="SSF52425">
    <property type="entry name" value="Cryptochrome/photolyase, N-terminal domain"/>
    <property type="match status" value="1"/>
</dbReference>
<dbReference type="SUPFAM" id="SSF48173">
    <property type="entry name" value="Cryptochrome/photolyase FAD-binding domain"/>
    <property type="match status" value="1"/>
</dbReference>
<evidence type="ECO:0000256" key="6">
    <source>
        <dbReference type="RuleBase" id="RU004182"/>
    </source>
</evidence>
<dbReference type="InterPro" id="IPR014729">
    <property type="entry name" value="Rossmann-like_a/b/a_fold"/>
</dbReference>
<protein>
    <submittedName>
        <fullName evidence="8">Deoxyribodipyrimidine photolyase</fullName>
    </submittedName>
</protein>
<dbReference type="Pfam" id="PF03441">
    <property type="entry name" value="FAD_binding_7"/>
    <property type="match status" value="1"/>
</dbReference>
<reference evidence="8" key="1">
    <citation type="submission" date="2022-10" db="EMBL/GenBank/DDBJ databases">
        <authorList>
            <person name="Koch H."/>
        </authorList>
    </citation>
    <scope>NUCLEOTIDE SEQUENCE</scope>
    <source>
        <strain evidence="8">DNF</strain>
    </source>
</reference>
<dbReference type="Gene3D" id="3.40.50.620">
    <property type="entry name" value="HUPs"/>
    <property type="match status" value="1"/>
</dbReference>
<dbReference type="Gene3D" id="1.25.40.80">
    <property type="match status" value="1"/>
</dbReference>
<dbReference type="GO" id="GO:0003904">
    <property type="term" value="F:deoxyribodipyrimidine photo-lyase activity"/>
    <property type="evidence" value="ECO:0007669"/>
    <property type="project" value="TreeGrafter"/>
</dbReference>
<evidence type="ECO:0000313" key="9">
    <source>
        <dbReference type="Proteomes" id="UP001179121"/>
    </source>
</evidence>
<dbReference type="GO" id="GO:0003677">
    <property type="term" value="F:DNA binding"/>
    <property type="evidence" value="ECO:0007669"/>
    <property type="project" value="TreeGrafter"/>
</dbReference>
<dbReference type="KEGG" id="nti:DNFV4_00384"/>
<dbReference type="GO" id="GO:0006139">
    <property type="term" value="P:nucleobase-containing compound metabolic process"/>
    <property type="evidence" value="ECO:0007669"/>
    <property type="project" value="UniProtKB-ARBA"/>
</dbReference>
<feature type="binding site" evidence="5">
    <location>
        <begin position="234"/>
        <end position="238"/>
    </location>
    <ligand>
        <name>FAD</name>
        <dbReference type="ChEBI" id="CHEBI:57692"/>
    </ligand>
</feature>
<evidence type="ECO:0000313" key="8">
    <source>
        <dbReference type="EMBL" id="CAI4029964.1"/>
    </source>
</evidence>
<evidence type="ECO:0000259" key="7">
    <source>
        <dbReference type="PROSITE" id="PS51645"/>
    </source>
</evidence>
<keyword evidence="3 5" id="KW-0274">FAD</keyword>
<dbReference type="EMBL" id="OX365700">
    <property type="protein sequence ID" value="CAI4029964.1"/>
    <property type="molecule type" value="Genomic_DNA"/>
</dbReference>
<proteinExistence type="inferred from homology"/>
<feature type="binding site" evidence="5">
    <location>
        <begin position="280"/>
        <end position="287"/>
    </location>
    <ligand>
        <name>FAD</name>
        <dbReference type="ChEBI" id="CHEBI:57692"/>
    </ligand>
</feature>
<dbReference type="InterPro" id="IPR005101">
    <property type="entry name" value="Cryptochr/Photolyase_FAD-bd"/>
</dbReference>
<evidence type="ECO:0000256" key="4">
    <source>
        <dbReference type="ARBA" id="ARBA00022991"/>
    </source>
</evidence>
<dbReference type="Pfam" id="PF00875">
    <property type="entry name" value="DNA_photolyase"/>
    <property type="match status" value="1"/>
</dbReference>
<dbReference type="InterPro" id="IPR036134">
    <property type="entry name" value="Crypto/Photolyase_FAD-like_sf"/>
</dbReference>
<dbReference type="PROSITE" id="PS00394">
    <property type="entry name" value="DNA_PHOTOLYASES_1_1"/>
    <property type="match status" value="1"/>
</dbReference>
<name>A0AA86MVW2_9BACT</name>
<dbReference type="PANTHER" id="PTHR11455">
    <property type="entry name" value="CRYPTOCHROME"/>
    <property type="match status" value="1"/>
</dbReference>
<dbReference type="InterPro" id="IPR006050">
    <property type="entry name" value="DNA_photolyase_N"/>
</dbReference>
<dbReference type="InterPro" id="IPR002081">
    <property type="entry name" value="Cryptochrome/DNA_photolyase_1"/>
</dbReference>
<accession>A0AA86MVW2</accession>
<dbReference type="AlphaFoldDB" id="A0AA86MVW2"/>
<comment type="similarity">
    <text evidence="6">Belongs to the DNA photolyase family.</text>
</comment>
<feature type="domain" description="Photolyase/cryptochrome alpha/beta" evidence="7">
    <location>
        <begin position="2"/>
        <end position="131"/>
    </location>
</feature>
<evidence type="ECO:0000256" key="1">
    <source>
        <dbReference type="ARBA" id="ARBA00001932"/>
    </source>
</evidence>
<dbReference type="GO" id="GO:0009416">
    <property type="term" value="P:response to light stimulus"/>
    <property type="evidence" value="ECO:0007669"/>
    <property type="project" value="TreeGrafter"/>
</dbReference>
<comment type="cofactor">
    <cofactor evidence="1">
        <name>(6R)-5,10-methylene-5,6,7,8-tetrahydrofolate</name>
        <dbReference type="ChEBI" id="CHEBI:15636"/>
    </cofactor>
</comment>
<evidence type="ECO:0000256" key="5">
    <source>
        <dbReference type="PIRSR" id="PIRSR602081-1"/>
    </source>
</evidence>
<dbReference type="Proteomes" id="UP001179121">
    <property type="component" value="Chromosome"/>
</dbReference>
<dbReference type="PANTHER" id="PTHR11455:SF9">
    <property type="entry name" value="CRYPTOCHROME CIRCADIAN CLOCK 5 ISOFORM X1"/>
    <property type="match status" value="1"/>
</dbReference>
<dbReference type="GO" id="GO:0006950">
    <property type="term" value="P:response to stress"/>
    <property type="evidence" value="ECO:0007669"/>
    <property type="project" value="UniProtKB-ARBA"/>
</dbReference>
<feature type="binding site" evidence="5">
    <location>
        <position position="222"/>
    </location>
    <ligand>
        <name>FAD</name>
        <dbReference type="ChEBI" id="CHEBI:57692"/>
    </ligand>
</feature>
<keyword evidence="4 6" id="KW-0157">Chromophore</keyword>
<evidence type="ECO:0000256" key="3">
    <source>
        <dbReference type="ARBA" id="ARBA00022827"/>
    </source>
</evidence>